<protein>
    <recommendedName>
        <fullName evidence="10">Cell cycle control protein 50A</fullName>
    </recommendedName>
</protein>
<dbReference type="EMBL" id="CM016762">
    <property type="protein sequence ID" value="TMS38713.1"/>
    <property type="molecule type" value="Genomic_DNA"/>
</dbReference>
<name>A0A4V6I8M0_STECR</name>
<keyword evidence="5 6" id="KW-0472">Membrane</keyword>
<reference evidence="8 9" key="1">
    <citation type="journal article" date="2015" name="Genome Biol.">
        <title>Comparative genomics of Steinernema reveals deeply conserved gene regulatory networks.</title>
        <authorList>
            <person name="Dillman A.R."/>
            <person name="Macchietto M."/>
            <person name="Porter C.F."/>
            <person name="Rogers A."/>
            <person name="Williams B."/>
            <person name="Antoshechkin I."/>
            <person name="Lee M.M."/>
            <person name="Goodwin Z."/>
            <person name="Lu X."/>
            <person name="Lewis E.E."/>
            <person name="Goodrich-Blair H."/>
            <person name="Stock S.P."/>
            <person name="Adams B.J."/>
            <person name="Sternberg P.W."/>
            <person name="Mortazavi A."/>
        </authorList>
    </citation>
    <scope>NUCLEOTIDE SEQUENCE [LARGE SCALE GENOMIC DNA]</scope>
    <source>
        <strain evidence="8 9">ALL</strain>
    </source>
</reference>
<dbReference type="OrthoDB" id="340608at2759"/>
<comment type="similarity">
    <text evidence="2 6">Belongs to the CDC50/LEM3 family.</text>
</comment>
<feature type="transmembrane region" description="Helical" evidence="7">
    <location>
        <begin position="329"/>
        <end position="352"/>
    </location>
</feature>
<dbReference type="GO" id="GO:0005794">
    <property type="term" value="C:Golgi apparatus"/>
    <property type="evidence" value="ECO:0007669"/>
    <property type="project" value="TreeGrafter"/>
</dbReference>
<dbReference type="GO" id="GO:0005783">
    <property type="term" value="C:endoplasmic reticulum"/>
    <property type="evidence" value="ECO:0007669"/>
    <property type="project" value="TreeGrafter"/>
</dbReference>
<sequence length="362" mass="40808">MPPNLPKIHRGKRHKPSETDFCQQKLNAWRPLITPRCVYPFFFIIGAACIALGACLHMGALHAMKVVIPYTNCTSLHNSSTVQEVLATSTGEDAGPVCHYDIVLHEPFNGDVTFYYGLTNYYQNNRMYIMSRDDVQLFGENLQSVQNCDENTRTTKSVDNSTTLYYAPCGAVANSMFTDKFFMSYEKNGTSIPVPFSTKNVLQPYERTSKYRNPHTDSETNLCQAFAKQNTTRPPSWKINTCQLGSNETGYGFENVDFIVWMNVAPLPDFQKKYRTLKTNGTGVDEVFKNGLPNGTYTLKIHYNYNVSSFNGEKSFIIATTSFSGPKNFFLGIAYMTVGLFLFLLGLGLIVYDCINKKMKNA</sequence>
<reference evidence="8 9" key="2">
    <citation type="journal article" date="2019" name="G3 (Bethesda)">
        <title>Hybrid Assembly of the Genome of the Entomopathogenic Nematode Steinernema carpocapsae Identifies the X-Chromosome.</title>
        <authorList>
            <person name="Serra L."/>
            <person name="Macchietto M."/>
            <person name="Macias-Munoz A."/>
            <person name="McGill C.J."/>
            <person name="Rodriguez I.M."/>
            <person name="Rodriguez B."/>
            <person name="Murad R."/>
            <person name="Mortazavi A."/>
        </authorList>
    </citation>
    <scope>NUCLEOTIDE SEQUENCE [LARGE SCALE GENOMIC DNA]</scope>
    <source>
        <strain evidence="8 9">ALL</strain>
    </source>
</reference>
<dbReference type="PANTHER" id="PTHR10926">
    <property type="entry name" value="CELL CYCLE CONTROL PROTEIN 50"/>
    <property type="match status" value="1"/>
</dbReference>
<accession>A0A4V6I8M0</accession>
<gene>
    <name evidence="8" type="ORF">L596_005374</name>
</gene>
<organism evidence="8 9">
    <name type="scientific">Steinernema carpocapsae</name>
    <name type="common">Entomopathogenic nematode</name>
    <dbReference type="NCBI Taxonomy" id="34508"/>
    <lineage>
        <taxon>Eukaryota</taxon>
        <taxon>Metazoa</taxon>
        <taxon>Ecdysozoa</taxon>
        <taxon>Nematoda</taxon>
        <taxon>Chromadorea</taxon>
        <taxon>Rhabditida</taxon>
        <taxon>Tylenchina</taxon>
        <taxon>Panagrolaimomorpha</taxon>
        <taxon>Strongyloidoidea</taxon>
        <taxon>Steinernematidae</taxon>
        <taxon>Steinernema</taxon>
    </lineage>
</organism>
<dbReference type="PIRSF" id="PIRSF015840">
    <property type="entry name" value="DUF284_TM_euk"/>
    <property type="match status" value="1"/>
</dbReference>
<dbReference type="InterPro" id="IPR005045">
    <property type="entry name" value="CDC50/LEM3_fam"/>
</dbReference>
<evidence type="ECO:0000256" key="4">
    <source>
        <dbReference type="ARBA" id="ARBA00022989"/>
    </source>
</evidence>
<dbReference type="Proteomes" id="UP000298663">
    <property type="component" value="Chromosome X"/>
</dbReference>
<comment type="caution">
    <text evidence="8">The sequence shown here is derived from an EMBL/GenBank/DDBJ whole genome shotgun (WGS) entry which is preliminary data.</text>
</comment>
<evidence type="ECO:0000313" key="9">
    <source>
        <dbReference type="Proteomes" id="UP000298663"/>
    </source>
</evidence>
<evidence type="ECO:0000256" key="1">
    <source>
        <dbReference type="ARBA" id="ARBA00004370"/>
    </source>
</evidence>
<keyword evidence="4 7" id="KW-1133">Transmembrane helix</keyword>
<evidence type="ECO:0000256" key="5">
    <source>
        <dbReference type="ARBA" id="ARBA00023136"/>
    </source>
</evidence>
<dbReference type="EMBL" id="AZBU02000001">
    <property type="protein sequence ID" value="TMS38713.1"/>
    <property type="molecule type" value="Genomic_DNA"/>
</dbReference>
<proteinExistence type="inferred from homology"/>
<comment type="subcellular location">
    <subcellularLocation>
        <location evidence="1">Membrane</location>
    </subcellularLocation>
</comment>
<evidence type="ECO:0000256" key="7">
    <source>
        <dbReference type="SAM" id="Phobius"/>
    </source>
</evidence>
<evidence type="ECO:0000313" key="8">
    <source>
        <dbReference type="EMBL" id="TMS38713.1"/>
    </source>
</evidence>
<keyword evidence="3 7" id="KW-0812">Transmembrane</keyword>
<dbReference type="PANTHER" id="PTHR10926:SF23">
    <property type="entry name" value="CELL CYCLE CONTROL PROTEIN 50A"/>
    <property type="match status" value="1"/>
</dbReference>
<dbReference type="AlphaFoldDB" id="A0A4V6I8M0"/>
<dbReference type="Pfam" id="PF03381">
    <property type="entry name" value="CDC50"/>
    <property type="match status" value="1"/>
</dbReference>
<dbReference type="GO" id="GO:0005886">
    <property type="term" value="C:plasma membrane"/>
    <property type="evidence" value="ECO:0007669"/>
    <property type="project" value="TreeGrafter"/>
</dbReference>
<evidence type="ECO:0000256" key="2">
    <source>
        <dbReference type="ARBA" id="ARBA00009457"/>
    </source>
</evidence>
<keyword evidence="9" id="KW-1185">Reference proteome</keyword>
<evidence type="ECO:0008006" key="10">
    <source>
        <dbReference type="Google" id="ProtNLM"/>
    </source>
</evidence>
<dbReference type="STRING" id="34508.A0A4V6I8M0"/>
<evidence type="ECO:0000256" key="6">
    <source>
        <dbReference type="PIRNR" id="PIRNR015840"/>
    </source>
</evidence>
<evidence type="ECO:0000256" key="3">
    <source>
        <dbReference type="ARBA" id="ARBA00022692"/>
    </source>
</evidence>
<feature type="transmembrane region" description="Helical" evidence="7">
    <location>
        <begin position="38"/>
        <end position="60"/>
    </location>
</feature>